<sequence length="223" mass="23997">MDGPNSHDPIDEELAPRDGLIAALEAIYQAAPDDGLRLEDFLEGLGERAFGMVLFALAIPVCIPFLYGIPQLVALPMIVLAVQMAAGRSEPWLPARFRNRKIDKAGLRQMAHGARKWFGWLETLARPRLLVLSGPRAERVIGMVFVLFCCSILVPLPLTNSVPGIAIVIAALGLITRDGLLIVAGLLLGLAWITLLVGGFVILGDAFVTILKDFIRNLLGAAG</sequence>
<protein>
    <submittedName>
        <fullName evidence="2">Exopolysaccharide biosynthesis protein</fullName>
    </submittedName>
</protein>
<keyword evidence="3" id="KW-1185">Reference proteome</keyword>
<dbReference type="OrthoDB" id="7949130at2"/>
<dbReference type="Pfam" id="PF06055">
    <property type="entry name" value="ExoD"/>
    <property type="match status" value="1"/>
</dbReference>
<accession>A0A4S2HBR7</accession>
<feature type="transmembrane region" description="Helical" evidence="1">
    <location>
        <begin position="181"/>
        <end position="208"/>
    </location>
</feature>
<comment type="caution">
    <text evidence="2">The sequence shown here is derived from an EMBL/GenBank/DDBJ whole genome shotgun (WGS) entry which is preliminary data.</text>
</comment>
<keyword evidence="1" id="KW-0812">Transmembrane</keyword>
<keyword evidence="1" id="KW-1133">Transmembrane helix</keyword>
<feature type="transmembrane region" description="Helical" evidence="1">
    <location>
        <begin position="49"/>
        <end position="69"/>
    </location>
</feature>
<organism evidence="2 3">
    <name type="scientific">Marinicauda pacifica</name>
    <dbReference type="NCBI Taxonomy" id="1133559"/>
    <lineage>
        <taxon>Bacteria</taxon>
        <taxon>Pseudomonadati</taxon>
        <taxon>Pseudomonadota</taxon>
        <taxon>Alphaproteobacteria</taxon>
        <taxon>Maricaulales</taxon>
        <taxon>Maricaulaceae</taxon>
        <taxon>Marinicauda</taxon>
    </lineage>
</organism>
<dbReference type="AlphaFoldDB" id="A0A4S2HBR7"/>
<name>A0A4S2HBR7_9PROT</name>
<feature type="transmembrane region" description="Helical" evidence="1">
    <location>
        <begin position="144"/>
        <end position="175"/>
    </location>
</feature>
<dbReference type="RefSeq" id="WP_135945105.1">
    <property type="nucleotide sequence ID" value="NZ_BMEI01000002.1"/>
</dbReference>
<reference evidence="2 3" key="1">
    <citation type="journal article" date="2013" name="Int. J. Syst. Evol. Microbiol.">
        <title>Marinicauda pacifica gen. nov., sp. nov., a prosthecate alphaproteobacterium of the family Hyphomonadaceae isolated from deep seawater.</title>
        <authorList>
            <person name="Zhang X.Y."/>
            <person name="Li G.W."/>
            <person name="Wang C.S."/>
            <person name="Zhang Y.J."/>
            <person name="Xu X.W."/>
            <person name="Li H."/>
            <person name="Liu A."/>
            <person name="Liu C."/>
            <person name="Xie B.B."/>
            <person name="Qin Q.L."/>
            <person name="Xu Z."/>
            <person name="Chen X.L."/>
            <person name="Zhou B.C."/>
            <person name="Zhang Y.Z."/>
        </authorList>
    </citation>
    <scope>NUCLEOTIDE SEQUENCE [LARGE SCALE GENOMIC DNA]</scope>
    <source>
        <strain evidence="2 3">P-1 km-3</strain>
    </source>
</reference>
<evidence type="ECO:0000313" key="2">
    <source>
        <dbReference type="EMBL" id="TGY93384.1"/>
    </source>
</evidence>
<proteinExistence type="predicted"/>
<dbReference type="PANTHER" id="PTHR41795">
    <property type="entry name" value="EXOPOLYSACCHARIDE SYNTHESIS PROTEIN"/>
    <property type="match status" value="1"/>
</dbReference>
<dbReference type="EMBL" id="SRXV01000002">
    <property type="protein sequence ID" value="TGY93384.1"/>
    <property type="molecule type" value="Genomic_DNA"/>
</dbReference>
<evidence type="ECO:0000313" key="3">
    <source>
        <dbReference type="Proteomes" id="UP000305451"/>
    </source>
</evidence>
<evidence type="ECO:0000256" key="1">
    <source>
        <dbReference type="SAM" id="Phobius"/>
    </source>
</evidence>
<gene>
    <name evidence="2" type="ORF">E5162_07955</name>
</gene>
<keyword evidence="1" id="KW-0472">Membrane</keyword>
<dbReference type="PIRSF" id="PIRSF033239">
    <property type="entry name" value="ExoD"/>
    <property type="match status" value="1"/>
</dbReference>
<dbReference type="PANTHER" id="PTHR41795:SF1">
    <property type="entry name" value="EXOPOLYSACCHARIDE SYNTHESIS PROTEIN"/>
    <property type="match status" value="1"/>
</dbReference>
<dbReference type="Proteomes" id="UP000305451">
    <property type="component" value="Unassembled WGS sequence"/>
</dbReference>
<dbReference type="InterPro" id="IPR010331">
    <property type="entry name" value="ExoD"/>
</dbReference>